<name>A0A562E4M7_9GAMM</name>
<dbReference type="InterPro" id="IPR037522">
    <property type="entry name" value="HD_GYP_dom"/>
</dbReference>
<dbReference type="Gene3D" id="1.10.3210.10">
    <property type="entry name" value="Hypothetical protein af1432"/>
    <property type="match status" value="1"/>
</dbReference>
<dbReference type="PANTHER" id="PTHR43155">
    <property type="entry name" value="CYCLIC DI-GMP PHOSPHODIESTERASE PA4108-RELATED"/>
    <property type="match status" value="1"/>
</dbReference>
<proteinExistence type="predicted"/>
<organism evidence="2 3">
    <name type="scientific">Pseudoxanthomonas taiwanensis J19</name>
    <dbReference type="NCBI Taxonomy" id="935569"/>
    <lineage>
        <taxon>Bacteria</taxon>
        <taxon>Pseudomonadati</taxon>
        <taxon>Pseudomonadota</taxon>
        <taxon>Gammaproteobacteria</taxon>
        <taxon>Lysobacterales</taxon>
        <taxon>Lysobacteraceae</taxon>
        <taxon>Pseudoxanthomonas</taxon>
    </lineage>
</organism>
<gene>
    <name evidence="2" type="ORF">L613_001100000480</name>
</gene>
<keyword evidence="3" id="KW-1185">Reference proteome</keyword>
<dbReference type="PANTHER" id="PTHR43155:SF2">
    <property type="entry name" value="CYCLIC DI-GMP PHOSPHODIESTERASE PA4108"/>
    <property type="match status" value="1"/>
</dbReference>
<evidence type="ECO:0000313" key="3">
    <source>
        <dbReference type="Proteomes" id="UP000321583"/>
    </source>
</evidence>
<dbReference type="EMBL" id="VLJS01000013">
    <property type="protein sequence ID" value="TWH16859.1"/>
    <property type="molecule type" value="Genomic_DNA"/>
</dbReference>
<sequence>MSAVCDVYDAITSNRPYKEGWDPAEALRRMASWKGHFDPVVLKAFIASLGIYPAGSLVRLSSDRLAVVLEQRPGDLTRPLVRVFYSARLRSHLLLADVDLSAPGCSERITGIESPREWGFRDLHKLWAP</sequence>
<dbReference type="AlphaFoldDB" id="A0A562E4M7"/>
<accession>A0A562E4M7</accession>
<comment type="caution">
    <text evidence="2">The sequence shown here is derived from an EMBL/GenBank/DDBJ whole genome shotgun (WGS) entry which is preliminary data.</text>
</comment>
<evidence type="ECO:0000259" key="1">
    <source>
        <dbReference type="PROSITE" id="PS51832"/>
    </source>
</evidence>
<evidence type="ECO:0000313" key="2">
    <source>
        <dbReference type="EMBL" id="TWH16859.1"/>
    </source>
</evidence>
<protein>
    <recommendedName>
        <fullName evidence="1">HD-GYP domain-containing protein</fullName>
    </recommendedName>
</protein>
<dbReference type="PROSITE" id="PS51832">
    <property type="entry name" value="HD_GYP"/>
    <property type="match status" value="1"/>
</dbReference>
<dbReference type="Proteomes" id="UP000321583">
    <property type="component" value="Unassembled WGS sequence"/>
</dbReference>
<reference evidence="2 3" key="1">
    <citation type="submission" date="2019-07" db="EMBL/GenBank/DDBJ databases">
        <title>Genome sequencing of lignin-degrading bacterial isolates.</title>
        <authorList>
            <person name="Gladden J."/>
        </authorList>
    </citation>
    <scope>NUCLEOTIDE SEQUENCE [LARGE SCALE GENOMIC DNA]</scope>
    <source>
        <strain evidence="2 3">J19</strain>
    </source>
</reference>
<feature type="domain" description="HD-GYP" evidence="1">
    <location>
        <begin position="1"/>
        <end position="61"/>
    </location>
</feature>